<dbReference type="InterPro" id="IPR012914">
    <property type="entry name" value="PucR_dom"/>
</dbReference>
<feature type="compositionally biased region" description="Pro residues" evidence="1">
    <location>
        <begin position="285"/>
        <end position="307"/>
    </location>
</feature>
<dbReference type="PANTHER" id="PTHR33744:SF1">
    <property type="entry name" value="DNA-BINDING TRANSCRIPTIONAL ACTIVATOR ADER"/>
    <property type="match status" value="1"/>
</dbReference>
<evidence type="ECO:0000313" key="5">
    <source>
        <dbReference type="Proteomes" id="UP001232755"/>
    </source>
</evidence>
<accession>A0ABU0QML7</accession>
<name>A0ABU0QML7_9ACTN</name>
<comment type="caution">
    <text evidence="4">The sequence shown here is derived from an EMBL/GenBank/DDBJ whole genome shotgun (WGS) entry which is preliminary data.</text>
</comment>
<evidence type="ECO:0000256" key="1">
    <source>
        <dbReference type="SAM" id="MobiDB-lite"/>
    </source>
</evidence>
<evidence type="ECO:0008006" key="6">
    <source>
        <dbReference type="Google" id="ProtNLM"/>
    </source>
</evidence>
<feature type="region of interest" description="Disordered" evidence="1">
    <location>
        <begin position="218"/>
        <end position="314"/>
    </location>
</feature>
<dbReference type="InterPro" id="IPR042070">
    <property type="entry name" value="PucR_C-HTH_sf"/>
</dbReference>
<evidence type="ECO:0000259" key="2">
    <source>
        <dbReference type="Pfam" id="PF07905"/>
    </source>
</evidence>
<protein>
    <recommendedName>
        <fullName evidence="6">Regulatory protein</fullName>
    </recommendedName>
</protein>
<gene>
    <name evidence="4" type="ORF">QF034_002860</name>
</gene>
<feature type="domain" description="PucR C-terminal helix-turn-helix" evidence="3">
    <location>
        <begin position="522"/>
        <end position="577"/>
    </location>
</feature>
<sequence length="579" mass="59324">MPDSTVPPTPPIPLSALLAREDLALRRIAGPDDPGTAVHWVHTSEMADPYPYLLGGELLLTAGVHIPEAAGSGTYFDDYVARIVAAGGAALGFGVAPVHDTVPRALVAACERYGLPLLEVPPQTTFSGVARAVWQLMAQARLAELRRVTEAQQSLASAASRPDPVPSVLRQLARRLGGWAVLYGPEGAEIAEAGREPGAEVGAALAELVGVVRPAEAGAGLPAGTPSVGAGRPAPTPGARPPDETSRAGGATRPGGPAEAGRLGGSADNRRSRPRGEAANAGRPQPQPASRPSPSAQPPTPAPPNRPHPTSATDTVSGIHLAAYALGGGRRGFVLGVAAPGRVPGDHTIVSVAAVLLALLTGEQQSGTGAARSSALVRLLLGAAPEDVAPLLGDGRRWVVVHARPDGEGVPDAVAASALGAALGSALVDPAGDVVRVLVPADRAPEPLPGWTLGVSADAAPEDWPAADTQAARALARARATRAPLLRHGPRPALADLVPPGEAAAHARALLAPVTAHPALPETLRTWLSLHGSWDRTAVALSVHRNTVRQRIARCATLLEADLDDPDVRMELWFALRQI</sequence>
<proteinExistence type="predicted"/>
<reference evidence="4 5" key="1">
    <citation type="submission" date="2023-07" db="EMBL/GenBank/DDBJ databases">
        <title>Comparative genomics of wheat-associated soil bacteria to identify genetic determinants of phenazine resistance.</title>
        <authorList>
            <person name="Mouncey N."/>
        </authorList>
    </citation>
    <scope>NUCLEOTIDE SEQUENCE [LARGE SCALE GENOMIC DNA]</scope>
    <source>
        <strain evidence="4 5">B3I12</strain>
    </source>
</reference>
<dbReference type="Gene3D" id="1.10.10.2840">
    <property type="entry name" value="PucR C-terminal helix-turn-helix domain"/>
    <property type="match status" value="1"/>
</dbReference>
<organism evidence="4 5">
    <name type="scientific">Streptomyces africanus</name>
    <dbReference type="NCBI Taxonomy" id="231024"/>
    <lineage>
        <taxon>Bacteria</taxon>
        <taxon>Bacillati</taxon>
        <taxon>Actinomycetota</taxon>
        <taxon>Actinomycetes</taxon>
        <taxon>Kitasatosporales</taxon>
        <taxon>Streptomycetaceae</taxon>
        <taxon>Streptomyces</taxon>
    </lineage>
</organism>
<evidence type="ECO:0000259" key="3">
    <source>
        <dbReference type="Pfam" id="PF13556"/>
    </source>
</evidence>
<dbReference type="Pfam" id="PF07905">
    <property type="entry name" value="PucR"/>
    <property type="match status" value="1"/>
</dbReference>
<dbReference type="Pfam" id="PF13556">
    <property type="entry name" value="HTH_30"/>
    <property type="match status" value="1"/>
</dbReference>
<dbReference type="InterPro" id="IPR051448">
    <property type="entry name" value="CdaR-like_regulators"/>
</dbReference>
<dbReference type="EMBL" id="JAUSYP010000001">
    <property type="protein sequence ID" value="MDQ0748629.1"/>
    <property type="molecule type" value="Genomic_DNA"/>
</dbReference>
<dbReference type="RefSeq" id="WP_307175326.1">
    <property type="nucleotide sequence ID" value="NZ_JAUSYP010000001.1"/>
</dbReference>
<feature type="domain" description="Purine catabolism PurC-like" evidence="2">
    <location>
        <begin position="17"/>
        <end position="135"/>
    </location>
</feature>
<keyword evidence="5" id="KW-1185">Reference proteome</keyword>
<dbReference type="Proteomes" id="UP001232755">
    <property type="component" value="Unassembled WGS sequence"/>
</dbReference>
<feature type="compositionally biased region" description="Low complexity" evidence="1">
    <location>
        <begin position="247"/>
        <end position="261"/>
    </location>
</feature>
<dbReference type="PANTHER" id="PTHR33744">
    <property type="entry name" value="CARBOHYDRATE DIACID REGULATOR"/>
    <property type="match status" value="1"/>
</dbReference>
<dbReference type="InterPro" id="IPR025736">
    <property type="entry name" value="PucR_C-HTH_dom"/>
</dbReference>
<evidence type="ECO:0000313" key="4">
    <source>
        <dbReference type="EMBL" id="MDQ0748629.1"/>
    </source>
</evidence>